<evidence type="ECO:0000313" key="3">
    <source>
        <dbReference type="EMBL" id="CEF79747.1"/>
    </source>
</evidence>
<protein>
    <submittedName>
        <fullName evidence="3">Chromosome 2, complete genome</fullName>
    </submittedName>
</protein>
<dbReference type="EnsemblFungi" id="CEF79747">
    <property type="protein sequence ID" value="CEF79747"/>
    <property type="gene ID" value="FGRRES_11635_M"/>
</dbReference>
<name>A0A098DMS3_GIBZE</name>
<evidence type="ECO:0000313" key="5">
    <source>
        <dbReference type="Proteomes" id="UP000070720"/>
    </source>
</evidence>
<proteinExistence type="predicted"/>
<feature type="transmembrane region" description="Helical" evidence="2">
    <location>
        <begin position="189"/>
        <end position="213"/>
    </location>
</feature>
<feature type="transmembrane region" description="Helical" evidence="2">
    <location>
        <begin position="77"/>
        <end position="100"/>
    </location>
</feature>
<feature type="transmembrane region" description="Helical" evidence="2">
    <location>
        <begin position="152"/>
        <end position="169"/>
    </location>
</feature>
<accession>A0A0E0S8C2</accession>
<dbReference type="Proteomes" id="UP000070720">
    <property type="component" value="Chromosome 2"/>
</dbReference>
<feature type="transmembrane region" description="Helical" evidence="2">
    <location>
        <begin position="614"/>
        <end position="635"/>
    </location>
</feature>
<dbReference type="AlphaFoldDB" id="A0A098DMS3"/>
<accession>A0A098DMS3</accession>
<reference evidence="4" key="4">
    <citation type="submission" date="2017-01" db="UniProtKB">
        <authorList>
            <consortium name="EnsemblFungi"/>
        </authorList>
    </citation>
    <scope>IDENTIFICATION</scope>
    <source>
        <strain evidence="4">PH-1 / ATCC MYA-4620 / FGSC 9075 / NRRL 31084</strain>
    </source>
</reference>
<reference evidence="4 5" key="2">
    <citation type="journal article" date="2010" name="Nature">
        <title>Comparative genomics reveals mobile pathogenicity chromosomes in Fusarium.</title>
        <authorList>
            <person name="Ma L.J."/>
            <person name="van der Does H.C."/>
            <person name="Borkovich K.A."/>
            <person name="Coleman J.J."/>
            <person name="Daboussi M.J."/>
            <person name="Di Pietro A."/>
            <person name="Dufresne M."/>
            <person name="Freitag M."/>
            <person name="Grabherr M."/>
            <person name="Henrissat B."/>
            <person name="Houterman P.M."/>
            <person name="Kang S."/>
            <person name="Shim W.B."/>
            <person name="Woloshuk C."/>
            <person name="Xie X."/>
            <person name="Xu J.R."/>
            <person name="Antoniw J."/>
            <person name="Baker S.E."/>
            <person name="Bluhm B.H."/>
            <person name="Breakspear A."/>
            <person name="Brown D.W."/>
            <person name="Butchko R.A."/>
            <person name="Chapman S."/>
            <person name="Coulson R."/>
            <person name="Coutinho P.M."/>
            <person name="Danchin E.G."/>
            <person name="Diener A."/>
            <person name="Gale L.R."/>
            <person name="Gardiner D.M."/>
            <person name="Goff S."/>
            <person name="Hammond-Kosack K.E."/>
            <person name="Hilburn K."/>
            <person name="Hua-Van A."/>
            <person name="Jonkers W."/>
            <person name="Kazan K."/>
            <person name="Kodira C.D."/>
            <person name="Koehrsen M."/>
            <person name="Kumar L."/>
            <person name="Lee Y.H."/>
            <person name="Li L."/>
            <person name="Manners J.M."/>
            <person name="Miranda-Saavedra D."/>
            <person name="Mukherjee M."/>
            <person name="Park G."/>
            <person name="Park J."/>
            <person name="Park S.Y."/>
            <person name="Proctor R.H."/>
            <person name="Regev A."/>
            <person name="Ruiz-Roldan M.C."/>
            <person name="Sain D."/>
            <person name="Sakthikumar S."/>
            <person name="Sykes S."/>
            <person name="Schwartz D.C."/>
            <person name="Turgeon B.G."/>
            <person name="Wapinski I."/>
            <person name="Yoder O."/>
            <person name="Young S."/>
            <person name="Zeng Q."/>
            <person name="Zhou S."/>
            <person name="Galagan J."/>
            <person name="Cuomo C.A."/>
            <person name="Kistler H.C."/>
            <person name="Rep M."/>
        </authorList>
    </citation>
    <scope>GENOME REANNOTATION</scope>
    <source>
        <strain evidence="5">ATCC MYA-4620 / CBS 123657 / FGSC 9075 / NRRL 31084 / PH-1</strain>
        <strain evidence="4">PH-1 / ATCC MYA-4620 / FGSC 9075 / NRRL 31084</strain>
    </source>
</reference>
<feature type="transmembrane region" description="Helical" evidence="2">
    <location>
        <begin position="112"/>
        <end position="132"/>
    </location>
</feature>
<dbReference type="EMBL" id="HG970333">
    <property type="protein sequence ID" value="CEF79747.1"/>
    <property type="molecule type" value="Genomic_DNA"/>
</dbReference>
<evidence type="ECO:0000256" key="2">
    <source>
        <dbReference type="SAM" id="Phobius"/>
    </source>
</evidence>
<dbReference type="VEuPathDB" id="FungiDB:FGRAMPH1_01G15897"/>
<reference evidence="3 5" key="3">
    <citation type="journal article" date="2015" name="BMC Genomics">
        <title>The completed genome sequence of the pathogenic ascomycete fungus Fusarium graminearum.</title>
        <authorList>
            <person name="King R."/>
            <person name="Urban M."/>
            <person name="Hammond-Kosack M.C."/>
            <person name="Hassani-Pak K."/>
            <person name="Hammond-Kosack K.E."/>
        </authorList>
    </citation>
    <scope>NUCLEOTIDE SEQUENCE [LARGE SCALE GENOMIC DNA]</scope>
    <source>
        <strain evidence="5">ATCC MYA-4620 / CBS 123657 / FGSC 9075 / NRRL 31084 / PH-1</strain>
        <strain evidence="3">PH-1</strain>
    </source>
</reference>
<evidence type="ECO:0000313" key="4">
    <source>
        <dbReference type="EnsemblFungi" id="CEF79747"/>
    </source>
</evidence>
<keyword evidence="2" id="KW-0472">Membrane</keyword>
<reference evidence="4 5" key="1">
    <citation type="journal article" date="2007" name="Science">
        <title>The Fusarium graminearum genome reveals a link between localized polymorphism and pathogen specialization.</title>
        <authorList>
            <person name="Cuomo C.A."/>
            <person name="Gueldener U."/>
            <person name="Xu J.-R."/>
            <person name="Trail F."/>
            <person name="Turgeon B.G."/>
            <person name="Di Pietro A."/>
            <person name="Walton J.D."/>
            <person name="Ma L.-J."/>
            <person name="Baker S.E."/>
            <person name="Rep M."/>
            <person name="Adam G."/>
            <person name="Antoniw J."/>
            <person name="Baldwin T."/>
            <person name="Calvo S.E."/>
            <person name="Chang Y.-L."/>
            <person name="DeCaprio D."/>
            <person name="Gale L.R."/>
            <person name="Gnerre S."/>
            <person name="Goswami R.S."/>
            <person name="Hammond-Kosack K."/>
            <person name="Harris L.J."/>
            <person name="Hilburn K."/>
            <person name="Kennell J.C."/>
            <person name="Kroken S."/>
            <person name="Magnuson J.K."/>
            <person name="Mannhaupt G."/>
            <person name="Mauceli E.W."/>
            <person name="Mewes H.-W."/>
            <person name="Mitterbauer R."/>
            <person name="Muehlbauer G."/>
            <person name="Muensterkoetter M."/>
            <person name="Nelson D."/>
            <person name="O'Donnell K."/>
            <person name="Ouellet T."/>
            <person name="Qi W."/>
            <person name="Quesneville H."/>
            <person name="Roncero M.I.G."/>
            <person name="Seong K.-Y."/>
            <person name="Tetko I.V."/>
            <person name="Urban M."/>
            <person name="Waalwijk C."/>
            <person name="Ward T.J."/>
            <person name="Yao J."/>
            <person name="Birren B.W."/>
            <person name="Kistler H.C."/>
        </authorList>
    </citation>
    <scope>NUCLEOTIDE SEQUENCE [LARGE SCALE GENOMIC DNA]</scope>
    <source>
        <strain evidence="5">ATCC MYA-4620 / CBS 123657 / FGSC 9075 / NRRL 31084 / PH-1</strain>
        <strain evidence="4">PH-1 / ATCC MYA-4620 / FGSC 9075 / NRRL 31084</strain>
    </source>
</reference>
<keyword evidence="2" id="KW-1133">Transmembrane helix</keyword>
<gene>
    <name evidence="3" type="ORF">FGRAMPH1_01T15897</name>
</gene>
<dbReference type="STRING" id="229533.A0A098DMS3"/>
<sequence length="789" mass="87422">MSDSDAVELQPKRLPPSAEKGSDWEPLVESKSGLDIPGRSSVQPLEPCYVETPENETRSIKKSYRRFLSRIPRIPPLVRHLALVHLPPVAITLTVLSLYIRNDRWDNPTDNALNALLFAAKIHEALIIVSIGDMLMGRINHHLLNKGNSLPLGFLPSPLLLNSPFLYLISSELWAPIRYSKGRHGAQKVTGAMIILSALLCLAASPLSAITMIPRPGWQELPYSPVPRVEKNKYTPGTLYNTNLDAEDIPALNYTRYSQWFTRPSQKSILETTITTDTSFTELVPYTNVTYSNYEATRRPISYKKTPSYGTVATCPLSIVARNIGTLRYGADRYLELITARNNVNGSSTLSKWKQPLVITKCSSSTIVDGVARFSFGPPFFKETAERFQHVKIPLAKHPWLLNLNTTENLSTSADPLGYSFLNIKDEVKLPISADIMFATVMNETVDSMKGTLPLRPSAVQFTLCLVSALWTEADVWLEPQRSKDALSHLSFANGEEVARIAESFGTRDFINIHEDWMTGIGSVPTTSTNMSSYDEALRFCLAATPYGIWEPSKGCVETFLSMHITDALAELGDWQENIPLDSPGDEGLNNSVIYTNYVYAYSYKLGGSIGIPIAFSILLLHILIVLVYIPLVFWSGHLRHKSGWNSLGDLLVLTLCSDVDVDWTEGKASQNWIKRVAIRELGDEGRNDELPHVSTSHTGASNLFITDDIPKETASYADKSLTTGAGGILKKLYICNALKTDLVVGPEGISVIIYILETFSFAYYLCAVDKYGYKGEGSIAAETFALKV</sequence>
<keyword evidence="2" id="KW-0812">Transmembrane</keyword>
<organism evidence="3 5">
    <name type="scientific">Gibberella zeae (strain ATCC MYA-4620 / CBS 123657 / FGSC 9075 / NRRL 31084 / PH-1)</name>
    <name type="common">Wheat head blight fungus</name>
    <name type="synonym">Fusarium graminearum</name>
    <dbReference type="NCBI Taxonomy" id="229533"/>
    <lineage>
        <taxon>Eukaryota</taxon>
        <taxon>Fungi</taxon>
        <taxon>Dikarya</taxon>
        <taxon>Ascomycota</taxon>
        <taxon>Pezizomycotina</taxon>
        <taxon>Sordariomycetes</taxon>
        <taxon>Hypocreomycetidae</taxon>
        <taxon>Hypocreales</taxon>
        <taxon>Nectriaceae</taxon>
        <taxon>Fusarium</taxon>
    </lineage>
</organism>
<feature type="region of interest" description="Disordered" evidence="1">
    <location>
        <begin position="1"/>
        <end position="40"/>
    </location>
</feature>
<keyword evidence="5" id="KW-1185">Reference proteome</keyword>
<evidence type="ECO:0000256" key="1">
    <source>
        <dbReference type="SAM" id="MobiDB-lite"/>
    </source>
</evidence>
<dbReference type="eggNOG" id="ENOG502STM3">
    <property type="taxonomic scope" value="Eukaryota"/>
</dbReference>
<dbReference type="InParanoid" id="A0A098DMS3"/>